<dbReference type="Proteomes" id="UP000504636">
    <property type="component" value="Unplaced"/>
</dbReference>
<keyword evidence="3" id="KW-1185">Reference proteome</keyword>
<feature type="region of interest" description="Disordered" evidence="1">
    <location>
        <begin position="176"/>
        <end position="229"/>
    </location>
</feature>
<organism evidence="2">
    <name type="scientific">Mytilinidion resinicola</name>
    <dbReference type="NCBI Taxonomy" id="574789"/>
    <lineage>
        <taxon>Eukaryota</taxon>
        <taxon>Fungi</taxon>
        <taxon>Dikarya</taxon>
        <taxon>Ascomycota</taxon>
        <taxon>Pezizomycotina</taxon>
        <taxon>Dothideomycetes</taxon>
        <taxon>Pleosporomycetidae</taxon>
        <taxon>Mytilinidiales</taxon>
        <taxon>Mytilinidiaceae</taxon>
        <taxon>Mytilinidion</taxon>
    </lineage>
</organism>
<name>A0A6A6YM81_9PEZI</name>
<evidence type="ECO:0000313" key="4">
    <source>
        <dbReference type="RefSeq" id="XP_033576623.1"/>
    </source>
</evidence>
<dbReference type="AlphaFoldDB" id="A0A6A6YM81"/>
<protein>
    <submittedName>
        <fullName evidence="2 4">Uncharacterized protein</fullName>
    </submittedName>
</protein>
<dbReference type="OrthoDB" id="268428at2759"/>
<feature type="compositionally biased region" description="Basic and acidic residues" evidence="1">
    <location>
        <begin position="188"/>
        <end position="203"/>
    </location>
</feature>
<evidence type="ECO:0000313" key="2">
    <source>
        <dbReference type="EMBL" id="KAF2809659.1"/>
    </source>
</evidence>
<accession>A0A6A6YM81</accession>
<dbReference type="RefSeq" id="XP_033576623.1">
    <property type="nucleotide sequence ID" value="XM_033720084.1"/>
</dbReference>
<reference evidence="2 4" key="1">
    <citation type="journal article" date="2020" name="Stud. Mycol.">
        <title>101 Dothideomycetes genomes: a test case for predicting lifestyles and emergence of pathogens.</title>
        <authorList>
            <person name="Haridas S."/>
            <person name="Albert R."/>
            <person name="Binder M."/>
            <person name="Bloem J."/>
            <person name="Labutti K."/>
            <person name="Salamov A."/>
            <person name="Andreopoulos B."/>
            <person name="Baker S."/>
            <person name="Barry K."/>
            <person name="Bills G."/>
            <person name="Bluhm B."/>
            <person name="Cannon C."/>
            <person name="Castanera R."/>
            <person name="Culley D."/>
            <person name="Daum C."/>
            <person name="Ezra D."/>
            <person name="Gonzalez J."/>
            <person name="Henrissat B."/>
            <person name="Kuo A."/>
            <person name="Liang C."/>
            <person name="Lipzen A."/>
            <person name="Lutzoni F."/>
            <person name="Magnuson J."/>
            <person name="Mondo S."/>
            <person name="Nolan M."/>
            <person name="Ohm R."/>
            <person name="Pangilinan J."/>
            <person name="Park H.-J."/>
            <person name="Ramirez L."/>
            <person name="Alfaro M."/>
            <person name="Sun H."/>
            <person name="Tritt A."/>
            <person name="Yoshinaga Y."/>
            <person name="Zwiers L.-H."/>
            <person name="Turgeon B."/>
            <person name="Goodwin S."/>
            <person name="Spatafora J."/>
            <person name="Crous P."/>
            <person name="Grigoriev I."/>
        </authorList>
    </citation>
    <scope>NUCLEOTIDE SEQUENCE</scope>
    <source>
        <strain evidence="2 4">CBS 304.34</strain>
    </source>
</reference>
<feature type="compositionally biased region" description="Acidic residues" evidence="1">
    <location>
        <begin position="204"/>
        <end position="214"/>
    </location>
</feature>
<evidence type="ECO:0000256" key="1">
    <source>
        <dbReference type="SAM" id="MobiDB-lite"/>
    </source>
</evidence>
<evidence type="ECO:0000313" key="3">
    <source>
        <dbReference type="Proteomes" id="UP000504636"/>
    </source>
</evidence>
<dbReference type="EMBL" id="MU003701">
    <property type="protein sequence ID" value="KAF2809659.1"/>
    <property type="molecule type" value="Genomic_DNA"/>
</dbReference>
<reference evidence="4" key="3">
    <citation type="submission" date="2025-04" db="UniProtKB">
        <authorList>
            <consortium name="RefSeq"/>
        </authorList>
    </citation>
    <scope>IDENTIFICATION</scope>
    <source>
        <strain evidence="4">CBS 304.34</strain>
    </source>
</reference>
<sequence length="243" mass="27856">MNQARGRLKTILHSRLWIHARNLLRLPHSCDCWKVTISEYLSELVNLNVFPLEDFTLRTSICEITQRIRQFKHQSAAPDCADCNINWIGVVFGGVRATEAYFDGLCLDCMDRSRVKDGDKNHWLQCGAVDKRWDSRCRIKHGEPTWYASWLGRNDHKQKLLDMRHAAEDVPGIRFDTEKVTVEPPSVDEAKVHSPAEEAKPDSLVEEPEVESLTEDAKEDASQESNADEAKKFYELQGSEIMD</sequence>
<dbReference type="GeneID" id="54460977"/>
<proteinExistence type="predicted"/>
<reference evidence="4" key="2">
    <citation type="submission" date="2020-04" db="EMBL/GenBank/DDBJ databases">
        <authorList>
            <consortium name="NCBI Genome Project"/>
        </authorList>
    </citation>
    <scope>NUCLEOTIDE SEQUENCE</scope>
    <source>
        <strain evidence="4">CBS 304.34</strain>
    </source>
</reference>
<gene>
    <name evidence="2 4" type="ORF">BDZ99DRAFT_463435</name>
</gene>